<name>A0A7K6BGM2_UPUEP</name>
<keyword evidence="3" id="KW-1185">Reference proteome</keyword>
<dbReference type="Pfam" id="PF14643">
    <property type="entry name" value="DUF4455"/>
    <property type="match status" value="1"/>
</dbReference>
<sequence length="117" mass="13865">INRALLDNRRAIAKLIFNLMKSEIKKELSYRSTWKDTVEAWKLLQKQIIVKGFRVFVESEELPNHPIVTKEKENLIRDQTVLNEKRLALLQHLGDLMPPTHTKAEMNEWYRTLVNLN</sequence>
<gene>
    <name evidence="2" type="primary">Ccdc180_1</name>
    <name evidence="2" type="ORF">UPUEPO_R03079</name>
</gene>
<organism evidence="2 3">
    <name type="scientific">Upupa epops</name>
    <name type="common">Eurasian hoopoe</name>
    <dbReference type="NCBI Taxonomy" id="57439"/>
    <lineage>
        <taxon>Eukaryota</taxon>
        <taxon>Metazoa</taxon>
        <taxon>Chordata</taxon>
        <taxon>Craniata</taxon>
        <taxon>Vertebrata</taxon>
        <taxon>Euteleostomi</taxon>
        <taxon>Archelosauria</taxon>
        <taxon>Archosauria</taxon>
        <taxon>Dinosauria</taxon>
        <taxon>Saurischia</taxon>
        <taxon>Theropoda</taxon>
        <taxon>Coelurosauria</taxon>
        <taxon>Aves</taxon>
        <taxon>Neognathae</taxon>
        <taxon>Neoaves</taxon>
        <taxon>Telluraves</taxon>
        <taxon>Coraciimorphae</taxon>
        <taxon>Bucerotiformes</taxon>
        <taxon>Upupidae</taxon>
        <taxon>Upupa</taxon>
    </lineage>
</organism>
<dbReference type="Proteomes" id="UP000544127">
    <property type="component" value="Unassembled WGS sequence"/>
</dbReference>
<evidence type="ECO:0000313" key="3">
    <source>
        <dbReference type="Proteomes" id="UP000544127"/>
    </source>
</evidence>
<evidence type="ECO:0000259" key="1">
    <source>
        <dbReference type="Pfam" id="PF14643"/>
    </source>
</evidence>
<accession>A0A7K6BGM2</accession>
<dbReference type="AlphaFoldDB" id="A0A7K6BGM2"/>
<feature type="domain" description="DUF4455" evidence="1">
    <location>
        <begin position="1"/>
        <end position="117"/>
    </location>
</feature>
<feature type="non-terminal residue" evidence="2">
    <location>
        <position position="1"/>
    </location>
</feature>
<reference evidence="2 3" key="1">
    <citation type="submission" date="2019-09" db="EMBL/GenBank/DDBJ databases">
        <title>Bird 10,000 Genomes (B10K) Project - Family phase.</title>
        <authorList>
            <person name="Zhang G."/>
        </authorList>
    </citation>
    <scope>NUCLEOTIDE SEQUENCE [LARGE SCALE GENOMIC DNA]</scope>
    <source>
        <strain evidence="2">B10K-DU-012-37</strain>
    </source>
</reference>
<comment type="caution">
    <text evidence="2">The sequence shown here is derived from an EMBL/GenBank/DDBJ whole genome shotgun (WGS) entry which is preliminary data.</text>
</comment>
<feature type="non-terminal residue" evidence="2">
    <location>
        <position position="117"/>
    </location>
</feature>
<dbReference type="InterPro" id="IPR028089">
    <property type="entry name" value="DUF4455"/>
</dbReference>
<dbReference type="EMBL" id="VZRI01013912">
    <property type="protein sequence ID" value="NWV01513.1"/>
    <property type="molecule type" value="Genomic_DNA"/>
</dbReference>
<proteinExistence type="predicted"/>
<protein>
    <submittedName>
        <fullName evidence="2">CC180 protein</fullName>
    </submittedName>
</protein>
<dbReference type="OrthoDB" id="431588at2759"/>
<evidence type="ECO:0000313" key="2">
    <source>
        <dbReference type="EMBL" id="NWV01513.1"/>
    </source>
</evidence>